<evidence type="ECO:0000313" key="1">
    <source>
        <dbReference type="EMBL" id="USP95361.1"/>
    </source>
</evidence>
<name>A0ABY4XZJ8_BACVA</name>
<dbReference type="EMBL" id="CP092751">
    <property type="protein sequence ID" value="USP95361.1"/>
    <property type="molecule type" value="Genomic_DNA"/>
</dbReference>
<dbReference type="Proteomes" id="UP001057348">
    <property type="component" value="Chromosome"/>
</dbReference>
<gene>
    <name evidence="1" type="ORF">MKF32_19515</name>
</gene>
<accession>A0ABY4XZJ8</accession>
<sequence length="53" mass="5976">MMKEGETAKGLNYEVGNMQAGSQTIHLSLDVMNIMVNVREQWGTFEYENIGPL</sequence>
<reference evidence="1" key="1">
    <citation type="submission" date="2022-02" db="EMBL/GenBank/DDBJ databases">
        <title>Draft Genome Sequence of Bacillus vallismortis Strain BL01, Isolated from Artemisia lerchiana Web. Roots.</title>
        <authorList>
            <person name="Chebotar V.K."/>
            <person name="Gancheva M.S."/>
            <person name="Chizhevskaya E.P."/>
            <person name="Komarova O.V."/>
            <person name="Baganova M.E."/>
            <person name="Zaplatkin A.N."/>
            <person name="Pishchik V.N."/>
        </authorList>
    </citation>
    <scope>NUCLEOTIDE SEQUENCE</scope>
    <source>
        <strain evidence="1">BL01</strain>
    </source>
</reference>
<evidence type="ECO:0000313" key="2">
    <source>
        <dbReference type="Proteomes" id="UP001057348"/>
    </source>
</evidence>
<dbReference type="RefSeq" id="WP_242519872.1">
    <property type="nucleotide sequence ID" value="NZ_CP092751.1"/>
</dbReference>
<proteinExistence type="predicted"/>
<protein>
    <submittedName>
        <fullName evidence="1">Uncharacterized protein</fullName>
    </submittedName>
</protein>
<organism evidence="1 2">
    <name type="scientific">Bacillus vallismortis</name>
    <dbReference type="NCBI Taxonomy" id="72361"/>
    <lineage>
        <taxon>Bacteria</taxon>
        <taxon>Bacillati</taxon>
        <taxon>Bacillota</taxon>
        <taxon>Bacilli</taxon>
        <taxon>Bacillales</taxon>
        <taxon>Bacillaceae</taxon>
        <taxon>Bacillus</taxon>
    </lineage>
</organism>
<keyword evidence="2" id="KW-1185">Reference proteome</keyword>